<reference evidence="2 3" key="1">
    <citation type="submission" date="2018-08" db="EMBL/GenBank/DDBJ databases">
        <title>Genome and evolution of the arbuscular mycorrhizal fungus Diversispora epigaea (formerly Glomus versiforme) and its bacterial endosymbionts.</title>
        <authorList>
            <person name="Sun X."/>
            <person name="Fei Z."/>
            <person name="Harrison M."/>
        </authorList>
    </citation>
    <scope>NUCLEOTIDE SEQUENCE [LARGE SCALE GENOMIC DNA]</scope>
    <source>
        <strain evidence="2 3">IT104</strain>
    </source>
</reference>
<comment type="caution">
    <text evidence="2">The sequence shown here is derived from an EMBL/GenBank/DDBJ whole genome shotgun (WGS) entry which is preliminary data.</text>
</comment>
<evidence type="ECO:0000256" key="1">
    <source>
        <dbReference type="SAM" id="SignalP"/>
    </source>
</evidence>
<keyword evidence="1" id="KW-0732">Signal</keyword>
<accession>A0A397FZF2</accession>
<protein>
    <recommendedName>
        <fullName evidence="4">Ricin B lectin domain-containing protein</fullName>
    </recommendedName>
</protein>
<feature type="signal peptide" evidence="1">
    <location>
        <begin position="1"/>
        <end position="26"/>
    </location>
</feature>
<gene>
    <name evidence="2" type="ORF">Glove_767g5</name>
</gene>
<organism evidence="2 3">
    <name type="scientific">Diversispora epigaea</name>
    <dbReference type="NCBI Taxonomy" id="1348612"/>
    <lineage>
        <taxon>Eukaryota</taxon>
        <taxon>Fungi</taxon>
        <taxon>Fungi incertae sedis</taxon>
        <taxon>Mucoromycota</taxon>
        <taxon>Glomeromycotina</taxon>
        <taxon>Glomeromycetes</taxon>
        <taxon>Diversisporales</taxon>
        <taxon>Diversisporaceae</taxon>
        <taxon>Diversispora</taxon>
    </lineage>
</organism>
<sequence length="133" mass="15114">MKYNIFLTLTIFTIFCLVANVCEVNASTIKLKSTFWSRAEGEAWISNCDTHDVVWNQDNLYFTSGQSECLVFSTSVSLSKYCLQLHIYKNTSWEDDIDNSQDTCYKVEGYEAGWSLSQIDCGQIPSNITACNE</sequence>
<keyword evidence="3" id="KW-1185">Reference proteome</keyword>
<dbReference type="OrthoDB" id="2379092at2759"/>
<proteinExistence type="predicted"/>
<evidence type="ECO:0000313" key="2">
    <source>
        <dbReference type="EMBL" id="RHZ44065.1"/>
    </source>
</evidence>
<evidence type="ECO:0008006" key="4">
    <source>
        <dbReference type="Google" id="ProtNLM"/>
    </source>
</evidence>
<name>A0A397FZF2_9GLOM</name>
<dbReference type="AlphaFoldDB" id="A0A397FZF2"/>
<feature type="chain" id="PRO_5017263419" description="Ricin B lectin domain-containing protein" evidence="1">
    <location>
        <begin position="27"/>
        <end position="133"/>
    </location>
</feature>
<dbReference type="EMBL" id="PQFF01000596">
    <property type="protein sequence ID" value="RHZ44065.1"/>
    <property type="molecule type" value="Genomic_DNA"/>
</dbReference>
<evidence type="ECO:0000313" key="3">
    <source>
        <dbReference type="Proteomes" id="UP000266861"/>
    </source>
</evidence>
<dbReference type="Proteomes" id="UP000266861">
    <property type="component" value="Unassembled WGS sequence"/>
</dbReference>